<protein>
    <submittedName>
        <fullName evidence="9">DMT family transporter</fullName>
    </submittedName>
</protein>
<comment type="subcellular location">
    <subcellularLocation>
        <location evidence="1">Cell membrane</location>
        <topology evidence="1">Multi-pass membrane protein</topology>
    </subcellularLocation>
</comment>
<feature type="transmembrane region" description="Helical" evidence="7">
    <location>
        <begin position="161"/>
        <end position="180"/>
    </location>
</feature>
<dbReference type="RefSeq" id="WP_066730850.1">
    <property type="nucleotide sequence ID" value="NZ_JAJCIQ010000004.1"/>
</dbReference>
<feature type="transmembrane region" description="Helical" evidence="7">
    <location>
        <begin position="41"/>
        <end position="61"/>
    </location>
</feature>
<evidence type="ECO:0000259" key="8">
    <source>
        <dbReference type="Pfam" id="PF00892"/>
    </source>
</evidence>
<keyword evidence="3" id="KW-1003">Cell membrane</keyword>
<feature type="transmembrane region" description="Helical" evidence="7">
    <location>
        <begin position="81"/>
        <end position="99"/>
    </location>
</feature>
<keyword evidence="4 7" id="KW-0812">Transmembrane</keyword>
<name>A0ABS8DJ86_9FIRM</name>
<dbReference type="PANTHER" id="PTHR32322:SF18">
    <property type="entry name" value="S-ADENOSYLMETHIONINE_S-ADENOSYLHOMOCYSTEINE TRANSPORTER"/>
    <property type="match status" value="1"/>
</dbReference>
<proteinExistence type="inferred from homology"/>
<keyword evidence="5 7" id="KW-1133">Transmembrane helix</keyword>
<dbReference type="Pfam" id="PF00892">
    <property type="entry name" value="EamA"/>
    <property type="match status" value="2"/>
</dbReference>
<evidence type="ECO:0000256" key="4">
    <source>
        <dbReference type="ARBA" id="ARBA00022692"/>
    </source>
</evidence>
<feature type="transmembrane region" description="Helical" evidence="7">
    <location>
        <begin position="137"/>
        <end position="155"/>
    </location>
</feature>
<dbReference type="EMBL" id="JAJCIS010000008">
    <property type="protein sequence ID" value="MCB7388127.1"/>
    <property type="molecule type" value="Genomic_DNA"/>
</dbReference>
<feature type="transmembrane region" description="Helical" evidence="7">
    <location>
        <begin position="254"/>
        <end position="276"/>
    </location>
</feature>
<dbReference type="InterPro" id="IPR000620">
    <property type="entry name" value="EamA_dom"/>
</dbReference>
<keyword evidence="10" id="KW-1185">Reference proteome</keyword>
<evidence type="ECO:0000256" key="3">
    <source>
        <dbReference type="ARBA" id="ARBA00022475"/>
    </source>
</evidence>
<feature type="transmembrane region" description="Helical" evidence="7">
    <location>
        <begin position="105"/>
        <end position="125"/>
    </location>
</feature>
<feature type="transmembrane region" description="Helical" evidence="7">
    <location>
        <begin position="221"/>
        <end position="242"/>
    </location>
</feature>
<evidence type="ECO:0000313" key="9">
    <source>
        <dbReference type="EMBL" id="MCB7388127.1"/>
    </source>
</evidence>
<comment type="caution">
    <text evidence="9">The sequence shown here is derived from an EMBL/GenBank/DDBJ whole genome shotgun (WGS) entry which is preliminary data.</text>
</comment>
<accession>A0ABS8DJ86</accession>
<feature type="domain" description="EamA" evidence="8">
    <location>
        <begin position="163"/>
        <end position="296"/>
    </location>
</feature>
<evidence type="ECO:0000256" key="1">
    <source>
        <dbReference type="ARBA" id="ARBA00004651"/>
    </source>
</evidence>
<gene>
    <name evidence="9" type="ORF">LIZ65_12600</name>
</gene>
<sequence length="303" mass="32914">MGHMERREALRGTALTLLGGVFWGLAGVFGQYLFVHKDMSAKWLVSVRLVLAGLLLLSTVYAKQKKEMFNIWKNKKDAVRLITFGLFGMAFCQLTYYMAVEQSNAGTATVLQYTAPVMIMVYLSFRSRKLPSAIEMAALVLALGGTFLLATHGHVTSLTMSRSALILGLASAVAMVLYNLLPGGLMERYGTFSVIGWGMLIGGIFLCAIIQPWHVEGIWDWQTIACMATVIIVGTVLSFGTYMEGVRLIGAARASLFASVEPLTATIATVLFMNVAFVKMDLAGFVCIIGAVVMLSLPKKETA</sequence>
<dbReference type="PANTHER" id="PTHR32322">
    <property type="entry name" value="INNER MEMBRANE TRANSPORTER"/>
    <property type="match status" value="1"/>
</dbReference>
<dbReference type="InterPro" id="IPR037185">
    <property type="entry name" value="EmrE-like"/>
</dbReference>
<dbReference type="Proteomes" id="UP001299546">
    <property type="component" value="Unassembled WGS sequence"/>
</dbReference>
<evidence type="ECO:0000256" key="7">
    <source>
        <dbReference type="SAM" id="Phobius"/>
    </source>
</evidence>
<reference evidence="9 10" key="1">
    <citation type="submission" date="2021-10" db="EMBL/GenBank/DDBJ databases">
        <title>Collection of gut derived symbiotic bacterial strains cultured from healthy donors.</title>
        <authorList>
            <person name="Lin H."/>
            <person name="Littmann E."/>
            <person name="Kohout C."/>
            <person name="Pamer E.G."/>
        </authorList>
    </citation>
    <scope>NUCLEOTIDE SEQUENCE [LARGE SCALE GENOMIC DNA]</scope>
    <source>
        <strain evidence="9 10">DFI.1.165</strain>
    </source>
</reference>
<dbReference type="InterPro" id="IPR050638">
    <property type="entry name" value="AA-Vitamin_Transporters"/>
</dbReference>
<organism evidence="9 10">
    <name type="scientific">Bariatricus massiliensis</name>
    <dbReference type="NCBI Taxonomy" id="1745713"/>
    <lineage>
        <taxon>Bacteria</taxon>
        <taxon>Bacillati</taxon>
        <taxon>Bacillota</taxon>
        <taxon>Clostridia</taxon>
        <taxon>Lachnospirales</taxon>
        <taxon>Lachnospiraceae</taxon>
        <taxon>Bariatricus</taxon>
    </lineage>
</organism>
<comment type="similarity">
    <text evidence="2">Belongs to the EamA transporter family.</text>
</comment>
<evidence type="ECO:0000256" key="5">
    <source>
        <dbReference type="ARBA" id="ARBA00022989"/>
    </source>
</evidence>
<keyword evidence="6 7" id="KW-0472">Membrane</keyword>
<evidence type="ECO:0000256" key="2">
    <source>
        <dbReference type="ARBA" id="ARBA00007362"/>
    </source>
</evidence>
<dbReference type="SUPFAM" id="SSF103481">
    <property type="entry name" value="Multidrug resistance efflux transporter EmrE"/>
    <property type="match status" value="2"/>
</dbReference>
<feature type="transmembrane region" description="Helical" evidence="7">
    <location>
        <begin position="12"/>
        <end position="35"/>
    </location>
</feature>
<evidence type="ECO:0000256" key="6">
    <source>
        <dbReference type="ARBA" id="ARBA00023136"/>
    </source>
</evidence>
<evidence type="ECO:0000313" key="10">
    <source>
        <dbReference type="Proteomes" id="UP001299546"/>
    </source>
</evidence>
<feature type="domain" description="EamA" evidence="8">
    <location>
        <begin position="12"/>
        <end position="150"/>
    </location>
</feature>
<feature type="transmembrane region" description="Helical" evidence="7">
    <location>
        <begin position="192"/>
        <end position="215"/>
    </location>
</feature>
<feature type="transmembrane region" description="Helical" evidence="7">
    <location>
        <begin position="282"/>
        <end position="298"/>
    </location>
</feature>